<evidence type="ECO:0000313" key="8">
    <source>
        <dbReference type="Proteomes" id="UP000637695"/>
    </source>
</evidence>
<evidence type="ECO:0000256" key="1">
    <source>
        <dbReference type="ARBA" id="ARBA00022491"/>
    </source>
</evidence>
<evidence type="ECO:0000256" key="3">
    <source>
        <dbReference type="ARBA" id="ARBA00023125"/>
    </source>
</evidence>
<dbReference type="AlphaFoldDB" id="A0A917K4D2"/>
<dbReference type="PANTHER" id="PTHR30146:SF148">
    <property type="entry name" value="HTH-TYPE TRANSCRIPTIONAL REPRESSOR PURR-RELATED"/>
    <property type="match status" value="1"/>
</dbReference>
<feature type="domain" description="HTH lacI-type" evidence="6">
    <location>
        <begin position="10"/>
        <end position="53"/>
    </location>
</feature>
<keyword evidence="2" id="KW-0805">Transcription regulation</keyword>
<keyword evidence="3" id="KW-0238">DNA-binding</keyword>
<name>A0A917K4D2_9BACL</name>
<accession>A0A917K4D2</accession>
<dbReference type="EMBL" id="BMOY01000007">
    <property type="protein sequence ID" value="GGJ00355.1"/>
    <property type="molecule type" value="Genomic_DNA"/>
</dbReference>
<keyword evidence="4" id="KW-0804">Transcription</keyword>
<dbReference type="Gene3D" id="1.10.260.40">
    <property type="entry name" value="lambda repressor-like DNA-binding domains"/>
    <property type="match status" value="1"/>
</dbReference>
<dbReference type="PROSITE" id="PS50932">
    <property type="entry name" value="HTH_LACI_2"/>
    <property type="match status" value="1"/>
</dbReference>
<evidence type="ECO:0000313" key="7">
    <source>
        <dbReference type="EMBL" id="GGJ00355.1"/>
    </source>
</evidence>
<gene>
    <name evidence="7" type="ORF">GCM10010885_06990</name>
</gene>
<comment type="caution">
    <text evidence="7">The sequence shown here is derived from an EMBL/GenBank/DDBJ whole genome shotgun (WGS) entry which is preliminary data.</text>
</comment>
<dbReference type="GO" id="GO:0003700">
    <property type="term" value="F:DNA-binding transcription factor activity"/>
    <property type="evidence" value="ECO:0007669"/>
    <property type="project" value="TreeGrafter"/>
</dbReference>
<keyword evidence="8" id="KW-1185">Reference proteome</keyword>
<dbReference type="Proteomes" id="UP000637695">
    <property type="component" value="Unassembled WGS sequence"/>
</dbReference>
<dbReference type="Gene3D" id="3.40.50.2300">
    <property type="match status" value="2"/>
</dbReference>
<protein>
    <submittedName>
        <fullName evidence="7">LacI family transcriptional regulator</fullName>
    </submittedName>
</protein>
<feature type="region of interest" description="Disordered" evidence="5">
    <location>
        <begin position="339"/>
        <end position="376"/>
    </location>
</feature>
<feature type="compositionally biased region" description="Basic and acidic residues" evidence="5">
    <location>
        <begin position="339"/>
        <end position="357"/>
    </location>
</feature>
<evidence type="ECO:0000259" key="6">
    <source>
        <dbReference type="PROSITE" id="PS50932"/>
    </source>
</evidence>
<sequence>MTVEMPARTVTMDDIAAAAGVSKYAVSKALSGQPGVSEQTREKILRIAAELGYFNQQRVKRKYQRAADGGQPPAQTGSKRNKKSVMVLMSNIRMQSVHSSYWGRIIDGIHDALTQQGLPVFIATDTLEEHLAEVINSHRLFGAIVVGAISSAMLLTVRRMDVPVVMVDHEDPSFPCDTVFVDNLDAAYRMTSYLIETGHRHLQFVGDAHFSRSFQERWLGFRLALEEHGLAVEEDPRLQHISPLMDGRDRSVLKEVLHERSMRSAENGTAAAWVCANDKIALGVLDICRSLDIRVPEQLSITGFDNIVEAEQATPSLTTVHVPKDDLGRRAVEMLLRRAQRPDAPKERVSLRAESVHRQSVASVHAHAEPEPVAGG</sequence>
<feature type="region of interest" description="Disordered" evidence="5">
    <location>
        <begin position="62"/>
        <end position="82"/>
    </location>
</feature>
<dbReference type="GO" id="GO:0000976">
    <property type="term" value="F:transcription cis-regulatory region binding"/>
    <property type="evidence" value="ECO:0007669"/>
    <property type="project" value="TreeGrafter"/>
</dbReference>
<dbReference type="PANTHER" id="PTHR30146">
    <property type="entry name" value="LACI-RELATED TRANSCRIPTIONAL REPRESSOR"/>
    <property type="match status" value="1"/>
</dbReference>
<organism evidence="7 8">
    <name type="scientific">Alicyclobacillus cellulosilyticus</name>
    <dbReference type="NCBI Taxonomy" id="1003997"/>
    <lineage>
        <taxon>Bacteria</taxon>
        <taxon>Bacillati</taxon>
        <taxon>Bacillota</taxon>
        <taxon>Bacilli</taxon>
        <taxon>Bacillales</taxon>
        <taxon>Alicyclobacillaceae</taxon>
        <taxon>Alicyclobacillus</taxon>
    </lineage>
</organism>
<evidence type="ECO:0000256" key="5">
    <source>
        <dbReference type="SAM" id="MobiDB-lite"/>
    </source>
</evidence>
<reference evidence="7" key="1">
    <citation type="journal article" date="2014" name="Int. J. Syst. Evol. Microbiol.">
        <title>Complete genome sequence of Corynebacterium casei LMG S-19264T (=DSM 44701T), isolated from a smear-ripened cheese.</title>
        <authorList>
            <consortium name="US DOE Joint Genome Institute (JGI-PGF)"/>
            <person name="Walter F."/>
            <person name="Albersmeier A."/>
            <person name="Kalinowski J."/>
            <person name="Ruckert C."/>
        </authorList>
    </citation>
    <scope>NUCLEOTIDE SEQUENCE</scope>
    <source>
        <strain evidence="7">JCM 18487</strain>
    </source>
</reference>
<dbReference type="InterPro" id="IPR046335">
    <property type="entry name" value="LacI/GalR-like_sensor"/>
</dbReference>
<dbReference type="Pfam" id="PF13377">
    <property type="entry name" value="Peripla_BP_3"/>
    <property type="match status" value="1"/>
</dbReference>
<dbReference type="PROSITE" id="PS00356">
    <property type="entry name" value="HTH_LACI_1"/>
    <property type="match status" value="1"/>
</dbReference>
<reference evidence="7" key="2">
    <citation type="submission" date="2020-09" db="EMBL/GenBank/DDBJ databases">
        <authorList>
            <person name="Sun Q."/>
            <person name="Ohkuma M."/>
        </authorList>
    </citation>
    <scope>NUCLEOTIDE SEQUENCE</scope>
    <source>
        <strain evidence="7">JCM 18487</strain>
    </source>
</reference>
<dbReference type="SUPFAM" id="SSF47413">
    <property type="entry name" value="lambda repressor-like DNA-binding domains"/>
    <property type="match status" value="1"/>
</dbReference>
<dbReference type="InterPro" id="IPR028082">
    <property type="entry name" value="Peripla_BP_I"/>
</dbReference>
<proteinExistence type="predicted"/>
<evidence type="ECO:0000256" key="4">
    <source>
        <dbReference type="ARBA" id="ARBA00023163"/>
    </source>
</evidence>
<dbReference type="CDD" id="cd01392">
    <property type="entry name" value="HTH_LacI"/>
    <property type="match status" value="1"/>
</dbReference>
<dbReference type="SUPFAM" id="SSF53822">
    <property type="entry name" value="Periplasmic binding protein-like I"/>
    <property type="match status" value="1"/>
</dbReference>
<dbReference type="SMART" id="SM00354">
    <property type="entry name" value="HTH_LACI"/>
    <property type="match status" value="1"/>
</dbReference>
<dbReference type="Pfam" id="PF00356">
    <property type="entry name" value="LacI"/>
    <property type="match status" value="1"/>
</dbReference>
<keyword evidence="1" id="KW-0678">Repressor</keyword>
<dbReference type="InterPro" id="IPR000843">
    <property type="entry name" value="HTH_LacI"/>
</dbReference>
<evidence type="ECO:0000256" key="2">
    <source>
        <dbReference type="ARBA" id="ARBA00023015"/>
    </source>
</evidence>
<dbReference type="InterPro" id="IPR010982">
    <property type="entry name" value="Lambda_DNA-bd_dom_sf"/>
</dbReference>